<protein>
    <recommendedName>
        <fullName evidence="3">Sorting nexin-30</fullName>
    </recommendedName>
</protein>
<reference evidence="11" key="1">
    <citation type="submission" date="2025-08" db="UniProtKB">
        <authorList>
            <consortium name="RefSeq"/>
        </authorList>
    </citation>
    <scope>IDENTIFICATION</scope>
</reference>
<dbReference type="Pfam" id="PF00787">
    <property type="entry name" value="PX"/>
    <property type="match status" value="1"/>
</dbReference>
<proteinExistence type="inferred from homology"/>
<comment type="subcellular location">
    <subcellularLocation>
        <location evidence="1">Early endosome membrane</location>
        <topology evidence="1">Peripheral membrane protein</topology>
        <orientation evidence="1">Cytoplasmic side</orientation>
    </subcellularLocation>
</comment>
<evidence type="ECO:0000259" key="9">
    <source>
        <dbReference type="PROSITE" id="PS50195"/>
    </source>
</evidence>
<evidence type="ECO:0000256" key="4">
    <source>
        <dbReference type="ARBA" id="ARBA00022448"/>
    </source>
</evidence>
<comment type="subunit">
    <text evidence="6">Heterodimer; heterodimerizes with SNX4.</text>
</comment>
<feature type="region of interest" description="Disordered" evidence="7">
    <location>
        <begin position="1"/>
        <end position="73"/>
    </location>
</feature>
<dbReference type="RefSeq" id="XP_057404856.1">
    <property type="nucleotide sequence ID" value="XM_057548873.1"/>
</dbReference>
<dbReference type="PROSITE" id="PS50195">
    <property type="entry name" value="PX"/>
    <property type="match status" value="1"/>
</dbReference>
<name>A0ABM3TRY2_BALAC</name>
<evidence type="ECO:0000256" key="1">
    <source>
        <dbReference type="ARBA" id="ARBA00004469"/>
    </source>
</evidence>
<dbReference type="SUPFAM" id="SSF64268">
    <property type="entry name" value="PX domain"/>
    <property type="match status" value="1"/>
</dbReference>
<keyword evidence="8" id="KW-0812">Transmembrane</keyword>
<feature type="transmembrane region" description="Helical" evidence="8">
    <location>
        <begin position="362"/>
        <end position="384"/>
    </location>
</feature>
<keyword evidence="5" id="KW-0653">Protein transport</keyword>
<dbReference type="InterPro" id="IPR027267">
    <property type="entry name" value="AH/BAR_dom_sf"/>
</dbReference>
<evidence type="ECO:0000256" key="3">
    <source>
        <dbReference type="ARBA" id="ARBA00015234"/>
    </source>
</evidence>
<keyword evidence="4" id="KW-0813">Transport</keyword>
<evidence type="ECO:0000256" key="7">
    <source>
        <dbReference type="SAM" id="MobiDB-lite"/>
    </source>
</evidence>
<dbReference type="Gene3D" id="3.30.1520.10">
    <property type="entry name" value="Phox-like domain"/>
    <property type="match status" value="1"/>
</dbReference>
<feature type="domain" description="PX" evidence="9">
    <location>
        <begin position="1"/>
        <end position="173"/>
    </location>
</feature>
<evidence type="ECO:0000313" key="10">
    <source>
        <dbReference type="Proteomes" id="UP001652580"/>
    </source>
</evidence>
<dbReference type="InterPro" id="IPR036871">
    <property type="entry name" value="PX_dom_sf"/>
</dbReference>
<feature type="compositionally biased region" description="Low complexity" evidence="7">
    <location>
        <begin position="59"/>
        <end position="73"/>
    </location>
</feature>
<keyword evidence="10" id="KW-1185">Reference proteome</keyword>
<accession>A0ABM3TRY2</accession>
<keyword evidence="8" id="KW-1133">Transmembrane helix</keyword>
<dbReference type="Proteomes" id="UP001652580">
    <property type="component" value="Chromosome 6"/>
</dbReference>
<keyword evidence="8" id="KW-0472">Membrane</keyword>
<dbReference type="PANTHER" id="PTHR45949">
    <property type="entry name" value="SORTING NEXIN-4"/>
    <property type="match status" value="1"/>
</dbReference>
<organism evidence="10 11">
    <name type="scientific">Balaenoptera acutorostrata</name>
    <name type="common">Common minke whale</name>
    <name type="synonym">Balaena rostrata</name>
    <dbReference type="NCBI Taxonomy" id="9767"/>
    <lineage>
        <taxon>Eukaryota</taxon>
        <taxon>Metazoa</taxon>
        <taxon>Chordata</taxon>
        <taxon>Craniata</taxon>
        <taxon>Vertebrata</taxon>
        <taxon>Euteleostomi</taxon>
        <taxon>Mammalia</taxon>
        <taxon>Eutheria</taxon>
        <taxon>Laurasiatheria</taxon>
        <taxon>Artiodactyla</taxon>
        <taxon>Whippomorpha</taxon>
        <taxon>Cetacea</taxon>
        <taxon>Mysticeti</taxon>
        <taxon>Balaenopteridae</taxon>
        <taxon>Balaenoptera</taxon>
    </lineage>
</organism>
<evidence type="ECO:0000256" key="8">
    <source>
        <dbReference type="SAM" id="Phobius"/>
    </source>
</evidence>
<dbReference type="GeneID" id="103008736"/>
<evidence type="ECO:0000313" key="11">
    <source>
        <dbReference type="RefSeq" id="XP_057404856.1"/>
    </source>
</evidence>
<dbReference type="Gene3D" id="1.20.1270.60">
    <property type="entry name" value="Arfaptin homology (AH) domain/BAR domain"/>
    <property type="match status" value="1"/>
</dbReference>
<comment type="similarity">
    <text evidence="2">Belongs to the sorting nexin family.</text>
</comment>
<evidence type="ECO:0000256" key="6">
    <source>
        <dbReference type="ARBA" id="ARBA00038663"/>
    </source>
</evidence>
<dbReference type="InterPro" id="IPR001683">
    <property type="entry name" value="PX_dom"/>
</dbReference>
<gene>
    <name evidence="11" type="primary">SNX30</name>
</gene>
<sequence length="460" mass="50728">MSGGPPKALPSTGPHSLRDMPHPLAGSSSEEAVGGDSTPSPDLLTARSFGDKDLILPNGGTPAGPASPASSSSLLNRLQLDDDIDGETRDLFVTVDDPKKHVCTMETYITYRITTKPLPEKFVVKGVVDRFSEEFVETRRKALDKFLKRITDHPVLSFNEHFNVFLTAKDLNAHKKQGMALLTRVGESVKHVTGGYKLRSRPLEFAAIGEYLDTFALKLGTIDRIAQRIIKEEIEYLVELREYGPVYSTWSALEGELAEPLEGVSACIGNCSTALEELTEDMTEDFLPVLREYILYSDSMKSVLKKRDQVQAEYEAKLEAVALRKEERPKVTPTLGQTEQRKQLSLAHAFHLGELPPRALPFLLAGVTSLLLPGSVEIFLLLLFSPPWSITYAYDSFSWPQESLRDGEGFLSSQGDQPVGPKHAYTLSTPWGGGVCLPSLSWDAEPHQTELGYLFSSGDT</sequence>
<dbReference type="PANTHER" id="PTHR45949:SF1">
    <property type="entry name" value="SORTING NEXIN-30"/>
    <property type="match status" value="1"/>
</dbReference>
<evidence type="ECO:0000256" key="5">
    <source>
        <dbReference type="ARBA" id="ARBA00022927"/>
    </source>
</evidence>
<evidence type="ECO:0000256" key="2">
    <source>
        <dbReference type="ARBA" id="ARBA00010883"/>
    </source>
</evidence>